<dbReference type="OrthoDB" id="3468002at2"/>
<evidence type="ECO:0000313" key="1">
    <source>
        <dbReference type="EMBL" id="MRX64668.1"/>
    </source>
</evidence>
<comment type="caution">
    <text evidence="1">The sequence shown here is derived from an EMBL/GenBank/DDBJ whole genome shotgun (WGS) entry which is preliminary data.</text>
</comment>
<gene>
    <name evidence="1" type="ORF">GJ691_10845</name>
</gene>
<reference evidence="1 2" key="1">
    <citation type="submission" date="2019-11" db="EMBL/GenBank/DDBJ databases">
        <title>Maribacter lutea sp. nov., a marine bacterium isolated from intertidal sand.</title>
        <authorList>
            <person name="Liu A."/>
        </authorList>
    </citation>
    <scope>NUCLEOTIDE SEQUENCE [LARGE SCALE GENOMIC DNA]</scope>
    <source>
        <strain evidence="1 2">RZ05</strain>
    </source>
</reference>
<evidence type="ECO:0000313" key="2">
    <source>
        <dbReference type="Proteomes" id="UP000443153"/>
    </source>
</evidence>
<dbReference type="AlphaFoldDB" id="A0A6I2MLQ6"/>
<dbReference type="RefSeq" id="WP_154366769.1">
    <property type="nucleotide sequence ID" value="NZ_WKJH01000008.1"/>
</dbReference>
<dbReference type="EMBL" id="WKJH01000008">
    <property type="protein sequence ID" value="MRX64668.1"/>
    <property type="molecule type" value="Genomic_DNA"/>
</dbReference>
<accession>A0A6I2MLQ6</accession>
<dbReference type="Proteomes" id="UP000443153">
    <property type="component" value="Unassembled WGS sequence"/>
</dbReference>
<name>A0A6I2MLQ6_9FLAO</name>
<proteinExistence type="predicted"/>
<sequence length="201" mass="23017">MSDNYITICTKEEVENPIDLGQKILQWLQSNEIIEQEPSDCILSTKTKGYKPGKNHTSAIGYDEDLLRLKVCGVEVKTEREVFNVGAFTPMTKLECPNCRANRFEGITPQDFFTDNCTKEQLNLFHTVFPEFDKWTNNEKATLVCPHCSNESNLSDYGTDQSIAFSNLGFTFWNWPDLNEEFLMDLKSVIGIEIVRMNGHL</sequence>
<organism evidence="1 2">
    <name type="scientific">Maribacter luteus</name>
    <dbReference type="NCBI Taxonomy" id="2594478"/>
    <lineage>
        <taxon>Bacteria</taxon>
        <taxon>Pseudomonadati</taxon>
        <taxon>Bacteroidota</taxon>
        <taxon>Flavobacteriia</taxon>
        <taxon>Flavobacteriales</taxon>
        <taxon>Flavobacteriaceae</taxon>
        <taxon>Maribacter</taxon>
    </lineage>
</organism>
<keyword evidence="2" id="KW-1185">Reference proteome</keyword>
<protein>
    <submittedName>
        <fullName evidence="1">Uncharacterized protein</fullName>
    </submittedName>
</protein>